<evidence type="ECO:0000256" key="2">
    <source>
        <dbReference type="ARBA" id="ARBA00022448"/>
    </source>
</evidence>
<feature type="transmembrane region" description="Helical" evidence="6">
    <location>
        <begin position="124"/>
        <end position="152"/>
    </location>
</feature>
<dbReference type="EMBL" id="NAJP01000198">
    <property type="protein sequence ID" value="TKA23909.1"/>
    <property type="molecule type" value="Genomic_DNA"/>
</dbReference>
<accession>A0A4U0TR39</accession>
<dbReference type="OrthoDB" id="3257095at2759"/>
<comment type="subcellular location">
    <subcellularLocation>
        <location evidence="1">Membrane</location>
        <topology evidence="1">Multi-pass membrane protein</topology>
    </subcellularLocation>
</comment>
<evidence type="ECO:0000256" key="6">
    <source>
        <dbReference type="SAM" id="Phobius"/>
    </source>
</evidence>
<dbReference type="GO" id="GO:0022857">
    <property type="term" value="F:transmembrane transporter activity"/>
    <property type="evidence" value="ECO:0007669"/>
    <property type="project" value="InterPro"/>
</dbReference>
<evidence type="ECO:0000313" key="9">
    <source>
        <dbReference type="Proteomes" id="UP000310066"/>
    </source>
</evidence>
<dbReference type="Pfam" id="PF13520">
    <property type="entry name" value="AA_permease_2"/>
    <property type="match status" value="1"/>
</dbReference>
<evidence type="ECO:0000256" key="1">
    <source>
        <dbReference type="ARBA" id="ARBA00004141"/>
    </source>
</evidence>
<dbReference type="STRING" id="329885.A0A4U0TR39"/>
<comment type="caution">
    <text evidence="8">The sequence shown here is derived from an EMBL/GenBank/DDBJ whole genome shotgun (WGS) entry which is preliminary data.</text>
</comment>
<dbReference type="PANTHER" id="PTHR45649:SF2">
    <property type="entry name" value="ACID PERMEASE, PUTATIVE-RELATED"/>
    <property type="match status" value="1"/>
</dbReference>
<reference evidence="8 9" key="1">
    <citation type="submission" date="2017-03" db="EMBL/GenBank/DDBJ databases">
        <title>Genomes of endolithic fungi from Antarctica.</title>
        <authorList>
            <person name="Coleine C."/>
            <person name="Masonjones S."/>
            <person name="Stajich J.E."/>
        </authorList>
    </citation>
    <scope>NUCLEOTIDE SEQUENCE [LARGE SCALE GENOMIC DNA]</scope>
    <source>
        <strain evidence="8 9">CCFEE 5311</strain>
    </source>
</reference>
<name>A0A4U0TR39_9PEZI</name>
<feature type="transmembrane region" description="Helical" evidence="6">
    <location>
        <begin position="172"/>
        <end position="199"/>
    </location>
</feature>
<keyword evidence="4 6" id="KW-1133">Transmembrane helix</keyword>
<proteinExistence type="predicted"/>
<evidence type="ECO:0000256" key="5">
    <source>
        <dbReference type="ARBA" id="ARBA00023136"/>
    </source>
</evidence>
<feature type="transmembrane region" description="Helical" evidence="6">
    <location>
        <begin position="43"/>
        <end position="68"/>
    </location>
</feature>
<dbReference type="EMBL" id="NAJP01000178">
    <property type="protein sequence ID" value="TKA24554.1"/>
    <property type="molecule type" value="Genomic_DNA"/>
</dbReference>
<sequence>MFRGSKGFSVQSTVPAGHAAEPANLDEIDMRRMGRVQQLQRMFGPWGLMGFASGLGAVWQYVLVTLIWSFPNGGPSGALYMYIVSAAGLLLNTLSLAEVASMAPSSGGQYHRISEFAPRNAQKLLSYIVGWLTLLGWQVGLASVCHAAALQIQSLTIMIHPEVAFQGWHASLMTIAVALSAVLLLVLHFAAYLAFIFVLGFMGPSSTSAEVFDNWENAAGWPNGGTAVLVGIIAPITTLTSADSICHLAEELKGR</sequence>
<evidence type="ECO:0000313" key="8">
    <source>
        <dbReference type="EMBL" id="TKA24554.1"/>
    </source>
</evidence>
<keyword evidence="2" id="KW-0813">Transport</keyword>
<dbReference type="AlphaFoldDB" id="A0A4U0TR39"/>
<organism evidence="8 9">
    <name type="scientific">Friedmanniomyces endolithicus</name>
    <dbReference type="NCBI Taxonomy" id="329885"/>
    <lineage>
        <taxon>Eukaryota</taxon>
        <taxon>Fungi</taxon>
        <taxon>Dikarya</taxon>
        <taxon>Ascomycota</taxon>
        <taxon>Pezizomycotina</taxon>
        <taxon>Dothideomycetes</taxon>
        <taxon>Dothideomycetidae</taxon>
        <taxon>Mycosphaerellales</taxon>
        <taxon>Teratosphaeriaceae</taxon>
        <taxon>Friedmanniomyces</taxon>
    </lineage>
</organism>
<dbReference type="InterPro" id="IPR002293">
    <property type="entry name" value="AA/rel_permease1"/>
</dbReference>
<dbReference type="GO" id="GO:0016020">
    <property type="term" value="C:membrane"/>
    <property type="evidence" value="ECO:0007669"/>
    <property type="project" value="UniProtKB-SubCell"/>
</dbReference>
<dbReference type="Proteomes" id="UP000310066">
    <property type="component" value="Unassembled WGS sequence"/>
</dbReference>
<evidence type="ECO:0000256" key="4">
    <source>
        <dbReference type="ARBA" id="ARBA00022989"/>
    </source>
</evidence>
<keyword evidence="3 6" id="KW-0812">Transmembrane</keyword>
<evidence type="ECO:0008006" key="10">
    <source>
        <dbReference type="Google" id="ProtNLM"/>
    </source>
</evidence>
<dbReference type="Gene3D" id="1.20.1740.10">
    <property type="entry name" value="Amino acid/polyamine transporter I"/>
    <property type="match status" value="1"/>
</dbReference>
<evidence type="ECO:0000313" key="7">
    <source>
        <dbReference type="EMBL" id="TKA23909.1"/>
    </source>
</evidence>
<protein>
    <recommendedName>
        <fullName evidence="10">Amino acid permease/ SLC12A domain-containing protein</fullName>
    </recommendedName>
</protein>
<evidence type="ECO:0000256" key="3">
    <source>
        <dbReference type="ARBA" id="ARBA00022692"/>
    </source>
</evidence>
<feature type="transmembrane region" description="Helical" evidence="6">
    <location>
        <begin position="80"/>
        <end position="103"/>
    </location>
</feature>
<keyword evidence="5 6" id="KW-0472">Membrane</keyword>
<gene>
    <name evidence="8" type="ORF">B0A54_17575</name>
    <name evidence="7" type="ORF">B0A54_17832</name>
</gene>
<dbReference type="PANTHER" id="PTHR45649">
    <property type="entry name" value="AMINO-ACID PERMEASE BAT1"/>
    <property type="match status" value="1"/>
</dbReference>